<evidence type="ECO:0000313" key="1">
    <source>
        <dbReference type="EMBL" id="OMP05976.1"/>
    </source>
</evidence>
<accession>A0A1R3KFV0</accession>
<reference evidence="2" key="1">
    <citation type="submission" date="2013-09" db="EMBL/GenBank/DDBJ databases">
        <title>Corchorus olitorius genome sequencing.</title>
        <authorList>
            <person name="Alam M."/>
            <person name="Haque M.S."/>
            <person name="Islam M.S."/>
            <person name="Emdad E.M."/>
            <person name="Islam M.M."/>
            <person name="Ahmed B."/>
            <person name="Halim A."/>
            <person name="Hossen Q.M.M."/>
            <person name="Hossain M.Z."/>
            <person name="Ahmed R."/>
            <person name="Khan M.M."/>
            <person name="Islam R."/>
            <person name="Rashid M.M."/>
            <person name="Khan S.A."/>
            <person name="Rahman M.S."/>
            <person name="Alam M."/>
            <person name="Yahiya A.S."/>
            <person name="Khan M.S."/>
            <person name="Azam M.S."/>
            <person name="Haque T."/>
            <person name="Lashkar M.Z.H."/>
            <person name="Akhand A.I."/>
            <person name="Morshed G."/>
            <person name="Roy S."/>
            <person name="Uddin K.S."/>
            <person name="Rabeya T."/>
            <person name="Hossain A.S."/>
            <person name="Chowdhury A."/>
            <person name="Snigdha A.R."/>
            <person name="Mortoza M.S."/>
            <person name="Matin S.A."/>
            <person name="Hoque S.M.E."/>
            <person name="Islam M.K."/>
            <person name="Roy D.K."/>
            <person name="Haider R."/>
            <person name="Moosa M.M."/>
            <person name="Elias S.M."/>
            <person name="Hasan A.M."/>
            <person name="Jahan S."/>
            <person name="Shafiuddin M."/>
            <person name="Mahmood N."/>
            <person name="Shommy N.S."/>
        </authorList>
    </citation>
    <scope>NUCLEOTIDE SEQUENCE [LARGE SCALE GENOMIC DNA]</scope>
    <source>
        <strain evidence="2">cv. O-4</strain>
    </source>
</reference>
<protein>
    <submittedName>
        <fullName evidence="1">Uncharacterized protein</fullName>
    </submittedName>
</protein>
<comment type="caution">
    <text evidence="1">The sequence shown here is derived from an EMBL/GenBank/DDBJ whole genome shotgun (WGS) entry which is preliminary data.</text>
</comment>
<sequence length="115" mass="13427">MDLRKKWGNPLCEMRVWKVVDVRELRVARSESPEMRGKLCVSREWRVERFNVFGVFSLEKGKMILEGAEFSPTFNEPEGISVRNNLRKKKIRVNHHEVVILRDKEEGAELSTLSG</sequence>
<dbReference type="AlphaFoldDB" id="A0A1R3KFV0"/>
<gene>
    <name evidence="1" type="ORF">COLO4_08416</name>
</gene>
<proteinExistence type="predicted"/>
<keyword evidence="2" id="KW-1185">Reference proteome</keyword>
<dbReference type="EMBL" id="AWUE01013752">
    <property type="protein sequence ID" value="OMP05976.1"/>
    <property type="molecule type" value="Genomic_DNA"/>
</dbReference>
<dbReference type="Proteomes" id="UP000187203">
    <property type="component" value="Unassembled WGS sequence"/>
</dbReference>
<organism evidence="1 2">
    <name type="scientific">Corchorus olitorius</name>
    <dbReference type="NCBI Taxonomy" id="93759"/>
    <lineage>
        <taxon>Eukaryota</taxon>
        <taxon>Viridiplantae</taxon>
        <taxon>Streptophyta</taxon>
        <taxon>Embryophyta</taxon>
        <taxon>Tracheophyta</taxon>
        <taxon>Spermatophyta</taxon>
        <taxon>Magnoliopsida</taxon>
        <taxon>eudicotyledons</taxon>
        <taxon>Gunneridae</taxon>
        <taxon>Pentapetalae</taxon>
        <taxon>rosids</taxon>
        <taxon>malvids</taxon>
        <taxon>Malvales</taxon>
        <taxon>Malvaceae</taxon>
        <taxon>Grewioideae</taxon>
        <taxon>Apeibeae</taxon>
        <taxon>Corchorus</taxon>
    </lineage>
</organism>
<name>A0A1R3KFV0_9ROSI</name>
<evidence type="ECO:0000313" key="2">
    <source>
        <dbReference type="Proteomes" id="UP000187203"/>
    </source>
</evidence>